<proteinExistence type="predicted"/>
<keyword evidence="2" id="KW-1185">Reference proteome</keyword>
<name>A0A9P6NFN0_9BASI</name>
<evidence type="ECO:0000313" key="1">
    <source>
        <dbReference type="EMBL" id="KAG0143133.1"/>
    </source>
</evidence>
<comment type="caution">
    <text evidence="1">The sequence shown here is derived from an EMBL/GenBank/DDBJ whole genome shotgun (WGS) entry which is preliminary data.</text>
</comment>
<evidence type="ECO:0000313" key="2">
    <source>
        <dbReference type="Proteomes" id="UP000886653"/>
    </source>
</evidence>
<organism evidence="1 2">
    <name type="scientific">Cronartium quercuum f. sp. fusiforme G11</name>
    <dbReference type="NCBI Taxonomy" id="708437"/>
    <lineage>
        <taxon>Eukaryota</taxon>
        <taxon>Fungi</taxon>
        <taxon>Dikarya</taxon>
        <taxon>Basidiomycota</taxon>
        <taxon>Pucciniomycotina</taxon>
        <taxon>Pucciniomycetes</taxon>
        <taxon>Pucciniales</taxon>
        <taxon>Coleosporiaceae</taxon>
        <taxon>Cronartium</taxon>
    </lineage>
</organism>
<gene>
    <name evidence="1" type="ORF">CROQUDRAFT_96640</name>
</gene>
<reference evidence="1" key="1">
    <citation type="submission" date="2013-11" db="EMBL/GenBank/DDBJ databases">
        <title>Genome sequence of the fusiform rust pathogen reveals effectors for host alternation and coevolution with pine.</title>
        <authorList>
            <consortium name="DOE Joint Genome Institute"/>
            <person name="Smith K."/>
            <person name="Pendleton A."/>
            <person name="Kubisiak T."/>
            <person name="Anderson C."/>
            <person name="Salamov A."/>
            <person name="Aerts A."/>
            <person name="Riley R."/>
            <person name="Clum A."/>
            <person name="Lindquist E."/>
            <person name="Ence D."/>
            <person name="Campbell M."/>
            <person name="Kronenberg Z."/>
            <person name="Feau N."/>
            <person name="Dhillon B."/>
            <person name="Hamelin R."/>
            <person name="Burleigh J."/>
            <person name="Smith J."/>
            <person name="Yandell M."/>
            <person name="Nelson C."/>
            <person name="Grigoriev I."/>
            <person name="Davis J."/>
        </authorList>
    </citation>
    <scope>NUCLEOTIDE SEQUENCE</scope>
    <source>
        <strain evidence="1">G11</strain>
    </source>
</reference>
<accession>A0A9P6NFN0</accession>
<sequence length="156" mass="18262">MTLDATETKFISWKAHLWDMIDFVTMIKNYLSTKQPADKECYDEKTFDYIVLMFHFPSWTSHMTTWQELGNMKFEPGDSLNEYLSKVQVKIDELDRTGFEWTKDSILGIQIQLGLPTSGEFSFSNVNMILDACLCNSQETKVMAWEMEEAIQVEYH</sequence>
<dbReference type="Proteomes" id="UP000886653">
    <property type="component" value="Unassembled WGS sequence"/>
</dbReference>
<dbReference type="AlphaFoldDB" id="A0A9P6NFN0"/>
<dbReference type="EMBL" id="MU167327">
    <property type="protein sequence ID" value="KAG0143133.1"/>
    <property type="molecule type" value="Genomic_DNA"/>
</dbReference>
<protein>
    <submittedName>
        <fullName evidence="1">Uncharacterized protein</fullName>
    </submittedName>
</protein>